<evidence type="ECO:0000256" key="3">
    <source>
        <dbReference type="ARBA" id="ARBA00004775"/>
    </source>
</evidence>
<dbReference type="STRING" id="1805483.A0A177EHG9"/>
<evidence type="ECO:0000259" key="11">
    <source>
        <dbReference type="PROSITE" id="PS51278"/>
    </source>
</evidence>
<evidence type="ECO:0000256" key="1">
    <source>
        <dbReference type="ARBA" id="ARBA00001031"/>
    </source>
</evidence>
<dbReference type="Pfam" id="PF13522">
    <property type="entry name" value="GATase_6"/>
    <property type="match status" value="1"/>
</dbReference>
<dbReference type="Proteomes" id="UP000185944">
    <property type="component" value="Unassembled WGS sequence"/>
</dbReference>
<comment type="catalytic activity">
    <reaction evidence="1">
        <text>D-fructose 6-phosphate + L-glutamine = D-glucosamine 6-phosphate + L-glutamate</text>
        <dbReference type="Rhea" id="RHEA:13237"/>
        <dbReference type="ChEBI" id="CHEBI:29985"/>
        <dbReference type="ChEBI" id="CHEBI:58359"/>
        <dbReference type="ChEBI" id="CHEBI:58725"/>
        <dbReference type="ChEBI" id="CHEBI:61527"/>
        <dbReference type="EC" id="2.6.1.16"/>
    </reaction>
</comment>
<dbReference type="GO" id="GO:0006002">
    <property type="term" value="P:fructose 6-phosphate metabolic process"/>
    <property type="evidence" value="ECO:0007669"/>
    <property type="project" value="TreeGrafter"/>
</dbReference>
<dbReference type="RefSeq" id="XP_067545099.1">
    <property type="nucleotide sequence ID" value="XM_067689369.1"/>
</dbReference>
<keyword evidence="14" id="KW-1185">Reference proteome</keyword>
<sequence>MCGIFGYGNYNKSKTKCEILKILGTGLKRLEYRGYDSAGMAIVVNDNYKMFKKTGKVQVLLDHIEEEGKGLVSAPAVNAHIGIAHTRWATHGAPSETNSHPIPSQDDEFIVVHNGIINNWKVLKELLQGHGYVFKSETDTECISQLILFIYKKGQARGMSMSFSELVNEAVHRLEGAFAFLVVSKNYPNEVVAARRGSPLLVGVAGPSMVQMDCIDVEGQCTEPSISIDTPLGTPQCRPGTVELPRSVSRVFVNGSESAEAALEVFFSSDSSAIIEHTNRILTLEDGDIAHVSTKGLEIKRSIPGGESVRPLEEITGDLGDIMKGNYPHFMLKEIHEQKDTIVNTMRGRVNFDEPKVTLGGIIPFLTAIRGSGRLIFIACGTSYYACLHMRGLFEELTSIPTIIEVASDFNDRHVPIKRSDCCIFVSQSGETADSLIALKYVQERGAITVGVTNVVGSSISRVTNCGIHINAGPEIGVASTKAYTSQSIALAMLAVQIGENFTATSARREAIIKDMKKLSECIESVLKDEPGIKEIGEQLLKNQKSILLLGRGYQLATCLEGALKIKEISYIHSEGIGAGELKHGPLALVDEHMCLIMILTDPSHGKSQNAYEQVCTRGGNPIVICTAKTAPLMGNSLKIIVPETVDCLQGIVNVVVLQLLSYYTATALGVNVDQPRNLAKSVTVE</sequence>
<dbReference type="VEuPathDB" id="MicrosporidiaDB:NEDG_01951"/>
<dbReference type="GO" id="GO:0097367">
    <property type="term" value="F:carbohydrate derivative binding"/>
    <property type="evidence" value="ECO:0007669"/>
    <property type="project" value="InterPro"/>
</dbReference>
<keyword evidence="6 13" id="KW-0808">Transferase</keyword>
<reference evidence="13 14" key="1">
    <citation type="submission" date="2016-02" db="EMBL/GenBank/DDBJ databases">
        <title>Discovery of a natural microsporidian pathogen with a broad tissue tropism in Caenorhabditis elegans.</title>
        <authorList>
            <person name="Luallen R.J."/>
            <person name="Reinke A.W."/>
            <person name="Tong L."/>
            <person name="Botts M.R."/>
            <person name="Felix M.-A."/>
            <person name="Troemel E.R."/>
        </authorList>
    </citation>
    <scope>NUCLEOTIDE SEQUENCE [LARGE SCALE GENOMIC DNA]</scope>
    <source>
        <strain evidence="13 14">JUm2807</strain>
    </source>
</reference>
<evidence type="ECO:0000256" key="6">
    <source>
        <dbReference type="ARBA" id="ARBA00022679"/>
    </source>
</evidence>
<dbReference type="InterPro" id="IPR029055">
    <property type="entry name" value="Ntn_hydrolases_N"/>
</dbReference>
<dbReference type="SUPFAM" id="SSF53697">
    <property type="entry name" value="SIS domain"/>
    <property type="match status" value="1"/>
</dbReference>
<protein>
    <recommendedName>
        <fullName evidence="4">glutamine--fructose-6-phosphate transaminase (isomerizing)</fullName>
        <ecNumber evidence="4">2.6.1.16</ecNumber>
    </recommendedName>
    <alternativeName>
        <fullName evidence="10">D-fructose-6-phosphate amidotransferase</fullName>
    </alternativeName>
    <alternativeName>
        <fullName evidence="9">Hexosephosphate aminotransferase</fullName>
    </alternativeName>
</protein>
<dbReference type="GeneID" id="93648301"/>
<keyword evidence="8" id="KW-0315">Glutamine amidotransferase</keyword>
<accession>A0A177EHG9</accession>
<dbReference type="GO" id="GO:0006487">
    <property type="term" value="P:protein N-linked glycosylation"/>
    <property type="evidence" value="ECO:0007669"/>
    <property type="project" value="TreeGrafter"/>
</dbReference>
<dbReference type="InterPro" id="IPR035466">
    <property type="entry name" value="GlmS/AgaS_SIS"/>
</dbReference>
<dbReference type="InterPro" id="IPR046348">
    <property type="entry name" value="SIS_dom_sf"/>
</dbReference>
<evidence type="ECO:0000313" key="13">
    <source>
        <dbReference type="EMBL" id="OAG31424.1"/>
    </source>
</evidence>
<dbReference type="GO" id="GO:0004360">
    <property type="term" value="F:glutamine-fructose-6-phosphate transaminase (isomerizing) activity"/>
    <property type="evidence" value="ECO:0007669"/>
    <property type="project" value="UniProtKB-EC"/>
</dbReference>
<evidence type="ECO:0000259" key="12">
    <source>
        <dbReference type="PROSITE" id="PS51464"/>
    </source>
</evidence>
<evidence type="ECO:0000256" key="2">
    <source>
        <dbReference type="ARBA" id="ARBA00003267"/>
    </source>
</evidence>
<dbReference type="PROSITE" id="PS51464">
    <property type="entry name" value="SIS"/>
    <property type="match status" value="2"/>
</dbReference>
<keyword evidence="5 13" id="KW-0032">Aminotransferase</keyword>
<gene>
    <name evidence="13" type="ORF">NEDG_01951</name>
</gene>
<dbReference type="PROSITE" id="PS51278">
    <property type="entry name" value="GATASE_TYPE_2"/>
    <property type="match status" value="1"/>
</dbReference>
<evidence type="ECO:0000313" key="14">
    <source>
        <dbReference type="Proteomes" id="UP000185944"/>
    </source>
</evidence>
<evidence type="ECO:0000256" key="4">
    <source>
        <dbReference type="ARBA" id="ARBA00012916"/>
    </source>
</evidence>
<feature type="domain" description="SIS" evidence="12">
    <location>
        <begin position="365"/>
        <end position="504"/>
    </location>
</feature>
<dbReference type="PANTHER" id="PTHR10937">
    <property type="entry name" value="GLUCOSAMINE--FRUCTOSE-6-PHOSPHATE AMINOTRANSFERASE, ISOMERIZING"/>
    <property type="match status" value="1"/>
</dbReference>
<dbReference type="UniPathway" id="UPA00113">
    <property type="reaction ID" value="UER00528"/>
</dbReference>
<dbReference type="CDD" id="cd00714">
    <property type="entry name" value="GFAT"/>
    <property type="match status" value="1"/>
</dbReference>
<proteinExistence type="predicted"/>
<evidence type="ECO:0000256" key="10">
    <source>
        <dbReference type="ARBA" id="ARBA00033302"/>
    </source>
</evidence>
<dbReference type="FunFam" id="3.40.50.10490:FF:000001">
    <property type="entry name" value="Glutamine--fructose-6-phosphate aminotransferase [isomerizing]"/>
    <property type="match status" value="1"/>
</dbReference>
<comment type="pathway">
    <text evidence="3">Nucleotide-sugar biosynthesis; UDP-N-acetyl-alpha-D-glucosamine biosynthesis; alpha-D-glucosamine 6-phosphate from D-fructose 6-phosphate: step 1/1.</text>
</comment>
<evidence type="ECO:0000256" key="8">
    <source>
        <dbReference type="ARBA" id="ARBA00022962"/>
    </source>
</evidence>
<dbReference type="InterPro" id="IPR017932">
    <property type="entry name" value="GATase_2_dom"/>
</dbReference>
<dbReference type="CDD" id="cd05008">
    <property type="entry name" value="SIS_GlmS_GlmD_1"/>
    <property type="match status" value="1"/>
</dbReference>
<dbReference type="EC" id="2.6.1.16" evidence="4"/>
<feature type="domain" description="SIS" evidence="12">
    <location>
        <begin position="537"/>
        <end position="676"/>
    </location>
</feature>
<evidence type="ECO:0000256" key="9">
    <source>
        <dbReference type="ARBA" id="ARBA00029805"/>
    </source>
</evidence>
<dbReference type="FunFam" id="3.40.50.10490:FF:000002">
    <property type="entry name" value="Glutamine--fructose-6-phosphate aminotransferase [isomerizing]"/>
    <property type="match status" value="1"/>
</dbReference>
<dbReference type="PANTHER" id="PTHR10937:SF0">
    <property type="entry name" value="GLUTAMINE--FRUCTOSE-6-PHOSPHATE TRANSAMINASE (ISOMERIZING)"/>
    <property type="match status" value="1"/>
</dbReference>
<keyword evidence="7" id="KW-0677">Repeat</keyword>
<name>A0A177EHG9_9MICR</name>
<feature type="domain" description="Glutamine amidotransferase type-2" evidence="11">
    <location>
        <begin position="2"/>
        <end position="295"/>
    </location>
</feature>
<dbReference type="InterPro" id="IPR047084">
    <property type="entry name" value="GFAT_N"/>
</dbReference>
<dbReference type="EMBL" id="LTDL01000016">
    <property type="protein sequence ID" value="OAG31424.1"/>
    <property type="molecule type" value="Genomic_DNA"/>
</dbReference>
<dbReference type="InterPro" id="IPR001347">
    <property type="entry name" value="SIS_dom"/>
</dbReference>
<dbReference type="GO" id="GO:0006048">
    <property type="term" value="P:UDP-N-acetylglucosamine biosynthetic process"/>
    <property type="evidence" value="ECO:0007669"/>
    <property type="project" value="UniProtKB-UniPathway"/>
</dbReference>
<dbReference type="OrthoDB" id="15235at2759"/>
<comment type="function">
    <text evidence="2">Involved in amino sugar synthesis (formation of chitin, supplies the amino sugars of asparagine-linked oligosaccharides of glycoproteins).</text>
</comment>
<evidence type="ECO:0000256" key="5">
    <source>
        <dbReference type="ARBA" id="ARBA00022576"/>
    </source>
</evidence>
<dbReference type="Gene3D" id="3.60.20.10">
    <property type="entry name" value="Glutamine Phosphoribosylpyrophosphate, subunit 1, domain 1"/>
    <property type="match status" value="1"/>
</dbReference>
<comment type="caution">
    <text evidence="13">The sequence shown here is derived from an EMBL/GenBank/DDBJ whole genome shotgun (WGS) entry which is preliminary data.</text>
</comment>
<dbReference type="InterPro" id="IPR035490">
    <property type="entry name" value="GlmS/FrlB_SIS"/>
</dbReference>
<dbReference type="NCBIfam" id="NF001484">
    <property type="entry name" value="PRK00331.1"/>
    <property type="match status" value="1"/>
</dbReference>
<dbReference type="Gene3D" id="3.40.50.10490">
    <property type="entry name" value="Glucose-6-phosphate isomerase like protein, domain 1"/>
    <property type="match status" value="2"/>
</dbReference>
<organism evidence="13 14">
    <name type="scientific">Nematocida displodere</name>
    <dbReference type="NCBI Taxonomy" id="1805483"/>
    <lineage>
        <taxon>Eukaryota</taxon>
        <taxon>Fungi</taxon>
        <taxon>Fungi incertae sedis</taxon>
        <taxon>Microsporidia</taxon>
        <taxon>Nematocida</taxon>
    </lineage>
</organism>
<evidence type="ECO:0000256" key="7">
    <source>
        <dbReference type="ARBA" id="ARBA00022737"/>
    </source>
</evidence>
<dbReference type="AlphaFoldDB" id="A0A177EHG9"/>
<dbReference type="CDD" id="cd05009">
    <property type="entry name" value="SIS_GlmS_GlmD_2"/>
    <property type="match status" value="1"/>
</dbReference>
<dbReference type="Pfam" id="PF01380">
    <property type="entry name" value="SIS"/>
    <property type="match status" value="2"/>
</dbReference>
<dbReference type="SUPFAM" id="SSF56235">
    <property type="entry name" value="N-terminal nucleophile aminohydrolases (Ntn hydrolases)"/>
    <property type="match status" value="1"/>
</dbReference>